<feature type="region of interest" description="Disordered" evidence="6">
    <location>
        <begin position="651"/>
        <end position="834"/>
    </location>
</feature>
<feature type="region of interest" description="Disordered" evidence="6">
    <location>
        <begin position="1823"/>
        <end position="1875"/>
    </location>
</feature>
<feature type="compositionally biased region" description="Acidic residues" evidence="6">
    <location>
        <begin position="1535"/>
        <end position="1550"/>
    </location>
</feature>
<evidence type="ECO:0000256" key="2">
    <source>
        <dbReference type="ARBA" id="ARBA00022737"/>
    </source>
</evidence>
<dbReference type="EMBL" id="LSMT01000486">
    <property type="protein sequence ID" value="PFX17248.1"/>
    <property type="molecule type" value="Genomic_DNA"/>
</dbReference>
<feature type="compositionally biased region" description="Basic and acidic residues" evidence="6">
    <location>
        <begin position="1340"/>
        <end position="1355"/>
    </location>
</feature>
<keyword evidence="9" id="KW-1185">Reference proteome</keyword>
<feature type="region of interest" description="Disordered" evidence="6">
    <location>
        <begin position="1108"/>
        <end position="1135"/>
    </location>
</feature>
<dbReference type="PROSITE" id="PS51450">
    <property type="entry name" value="LRR"/>
    <property type="match status" value="3"/>
</dbReference>
<feature type="compositionally biased region" description="Basic and acidic residues" evidence="6">
    <location>
        <begin position="1457"/>
        <end position="1470"/>
    </location>
</feature>
<feature type="compositionally biased region" description="Basic and acidic residues" evidence="6">
    <location>
        <begin position="236"/>
        <end position="247"/>
    </location>
</feature>
<dbReference type="InterPro" id="IPR041249">
    <property type="entry name" value="HEPN_DZIP3"/>
</dbReference>
<dbReference type="STRING" id="50429.A0A2B4RLM5"/>
<dbReference type="Pfam" id="PF13516">
    <property type="entry name" value="LRR_6"/>
    <property type="match status" value="4"/>
</dbReference>
<sequence>MPPPYIHENLNVPYGNQGDVGASTRRTISGGRKKLSLSAETKQGMASIHVEFPPDKNRKKPIRKGPNDVIKKTAVVLKEGVVFKNEGTDEVFMPTTITMSNNINTDPELRKEISITKSMKPDDVKKVLKNTFPVLANTERFYCAKAVQKVKLDFCGERRIWSGEVLNREIKGHSVLYIYCEKDTRTEERTSQVMQFSVPGTSQMNAATAPAPGEATLQSQNMPESRPLSGWSDPSDSVHRQSDRAEVVDGIAPVPSPLEDLDIFDTFLHFASGTDDLPELQNFEDIEPMDTSQLMNTKPFGDESWWSDPSDSGHGQSDRAEERSQEEIPSVPSGACPPVRLEAREFESFVDDIVPNSSPLEGGASFILDMSEALPPDIESGFAFFGNVHVEVNRNGPILTGIVPPYHKAGPVTVTVKSTSGILLGNIPFEYIDHENNFLKQMVCDPKSRRKLFLIMAEREQQPSLHPPHTDPTTGSSQASHVLATLVYAAAKFDAPELIRMIFDSSSGGVVFHAYKDRAKLPESVARDHGNDDTATYLEEVTTRFYEEIKSGKEFNQTVDWLELIKAADEAQATISSDHDSEERDRNHLESNLVKESGYSADVESSPSLSSDSESSDSERHTPTSPYEVKTRLAKNSTVIAAHVERNVIPPAKEESRVFPSAASEGGISPSAEKESGVTPSDTKEKDITPLAATKRNLTPSGEREINFTLSAMNGNNMTTSNACDSGVKLSNSKESNVTPSADEESDVTLLSAEGSAGRSSPEGECGGTLPPESESDVTLPPESESDVTLPPESESDVTLPPESESDVTLPPESESDVLPSAEREGDATPANLKGNTVLSLAGSKSGAIHANLKEITVLQSAKSERYATPIKFNEMNVPPSAETDSKGKLANSKKTTVPTLSVSKSDATSAKSKESNVPLSAKQESDVTLLPKREIVVTPSAANGSDIMLVAAQENVTQSVSGESNITPSAENVRGVTLAVAKEREGPVTPSTAEGSGVFSLSHIRSVAALSASQDVDLVSSAAKVRDLMPSATEGSVESDTLNASGESSITPSAEERSDIMLVAAKENVTQSASGESNITPSAEERSSITPSAENVRDVMLVAAKENVTQSASGESNITPSAVERSSITPSAENVSDVTLPVAKEREGLVTPSTAEGSGVFSLSHLRIVVALSASQDVDLVSSATEVRDLMPLATEGSVESGTLNASDEPGIVTATPTNSKENTVPPVAEGKSDAMHANSKENTVLQSAKCKRDATPVKSKKPDGPQLAEQESDVASLLKREIGLTPSAAVNNDVMPVAAIERIITQLASGESKITPSAEDQSDIMPSAEDESNITPSAKDDSDITPSPERERSVISSAAEEYNIMSSSHKKTVFMLSAPNEVDLEPFAAKARDFKPSNDKGTVESDTFTASDEPGIVTATPTNSKENTVPPVAEGKSDAMHANSKENTVLQSAKCKRDATPVKSKKPDGPQLAEQESDVASLLKREIGLTPSAAVNNDVMPIAAIERIITQSASGESKITPPAEDQSDIMPSAEDESNITPSAEDDSDITPSLERERSVISSAAEENNIMSSSHKKTVLMLSASNEVDLEPLAAKARDFKPSNAEGTVESDTFREDLEKIKEKIEEIRKLALSIEKLKEEKEELKGKFALPIAYHKAGPVTVTVKSTSGILLGNIPFEYIDHENNLLKQMVCDPKSRRKLFLVMAEREQQPSLHPPHTDPTTGSSQASHVLANLVYAAAKFDAPELIRTIFDSSSGGVVFHAYKDSAKLPESVARDHGKDDTATYLEEVTTRFYEEIKSGKEFNQTVDWLELIKAADEAQATISSDHDTEERDRNHLESNLVKESGYSADFESSPSLSSDSESSDSEHHTLTSSYEVKTRLAKNSTVITAHVKRDVIPPVKEESSVFPSTASESAMNGNNMKTSNACDSGVKLSNSKESNATQSADEESDVTLLSAEGSAEQIVDPEEEVKEEQRMSVVPCAPSFHWTKETTNYARLCRLLVDVGSGVLRQTFERKRPPGNLDTVLSSPPVHTVLLSLKKKKVLNPLQWGKLYPTVRCSVSSKNFDITLLMVLLRNICGIVAPPTGWNTLPTAADMSLEADIVRIKCYRNIVYGHASEALVDDTTFNRYWQDIQGPVVRLGGAEYQSAIGDQKKECMDPDFEEHYKELLRQWVKDEVSIKERLDEMTEKIGKSLDELKEAIVNPTKKAGDKAVTQYSNVLKESIRGQTEYLAQVSPTLPKVRTDHIFTNILMQHGRKPVQYLDLERKECLDPHGQTRRKFVEDLDLKREKHLRQCGQMSSNRIKHSQEIFHPTDGKDSKSVLVTGKAGIGKTLFCQKLIRDWADNKLFESLGNTNLADFKFAYLLTFRQLNLLGDNPVTLKDILNRSSVLDDHSNIDDSLFEYIVDHPEEVLVIFDGYDEFLQRDSIASDLHEKYPNNAIEKMPSAAVCAKLLKGKILRGSVVVITSRPDESDKMKDEHIHFDRYVEITGFSEPQVKEYIGKYFKNNEGMKNTVLDHITKNVNLFSLAHIPALCFLMCSYFEYSLQHSDITNPLPVKTSDLYDEVVKMFVQKHDKNKRLPLEVTVNVLSKLAAQLLRERTYLFIEEDLKTFNSQEVKSLCESGLLHCGPLFRKCFSATTKYFCFTHLTLQEYLAARWLVKEKKTPPQHVSPEVYQFMSGILSKQKDAILMEKLLEKVLRPRFSSAGRNRLEMFKCLMEYEDVEFAKRIVKKHHRDIFREEGGISFFCSLLTDVDCTALCFLLHVFGALDAEGKSKVKQGASKRGAKWKLTTLDQSYNQIPDAGSLCEALQTPTYKLTKLNLSGNQITDAGVASLCQALQTPTCKLTTLDLSFNQITDAGVVSLCQVLEKPTCKLTTLELSFNQITDAGVVSFCQVLQTPTCKLTALNLMGNQITDAVLSVSVKHYRH</sequence>
<feature type="compositionally biased region" description="Basic and acidic residues" evidence="6">
    <location>
        <begin position="1252"/>
        <end position="1265"/>
    </location>
</feature>
<dbReference type="Proteomes" id="UP000225706">
    <property type="component" value="Unassembled WGS sequence"/>
</dbReference>
<feature type="compositionally biased region" description="Basic and acidic residues" evidence="6">
    <location>
        <begin position="316"/>
        <end position="326"/>
    </location>
</feature>
<feature type="region of interest" description="Disordered" evidence="6">
    <location>
        <begin position="201"/>
        <end position="248"/>
    </location>
</feature>
<feature type="domain" description="NACHT" evidence="7">
    <location>
        <begin position="2321"/>
        <end position="2472"/>
    </location>
</feature>
<dbReference type="GO" id="GO:0005524">
    <property type="term" value="F:ATP binding"/>
    <property type="evidence" value="ECO:0007669"/>
    <property type="project" value="UniProtKB-KW"/>
</dbReference>
<dbReference type="Pfam" id="PF05729">
    <property type="entry name" value="NACHT"/>
    <property type="match status" value="1"/>
</dbReference>
<keyword evidence="3" id="KW-0547">Nucleotide-binding</keyword>
<feature type="compositionally biased region" description="Polar residues" evidence="6">
    <location>
        <begin position="1069"/>
        <end position="1082"/>
    </location>
</feature>
<dbReference type="SUPFAM" id="SSF52540">
    <property type="entry name" value="P-loop containing nucleoside triphosphate hydrolases"/>
    <property type="match status" value="1"/>
</dbReference>
<protein>
    <submittedName>
        <fullName evidence="8">NACHT, LRR and PYD domains-containing protein 12</fullName>
    </submittedName>
</protein>
<keyword evidence="4" id="KW-0067">ATP-binding</keyword>
<feature type="region of interest" description="Disordered" evidence="6">
    <location>
        <begin position="1513"/>
        <end position="1558"/>
    </location>
</feature>
<evidence type="ECO:0000256" key="6">
    <source>
        <dbReference type="SAM" id="MobiDB-lite"/>
    </source>
</evidence>
<dbReference type="InterPro" id="IPR032675">
    <property type="entry name" value="LRR_dom_sf"/>
</dbReference>
<feature type="compositionally biased region" description="Polar residues" evidence="6">
    <location>
        <begin position="1908"/>
        <end position="1946"/>
    </location>
</feature>
<comment type="caution">
    <text evidence="8">The sequence shown here is derived from an EMBL/GenBank/DDBJ whole genome shotgun (WGS) entry which is preliminary data.</text>
</comment>
<evidence type="ECO:0000256" key="5">
    <source>
        <dbReference type="SAM" id="Coils"/>
    </source>
</evidence>
<feature type="compositionally biased region" description="Polar residues" evidence="6">
    <location>
        <begin position="1034"/>
        <end position="1053"/>
    </location>
</feature>
<feature type="region of interest" description="Disordered" evidence="6">
    <location>
        <begin position="1198"/>
        <end position="1272"/>
    </location>
</feature>
<evidence type="ECO:0000313" key="9">
    <source>
        <dbReference type="Proteomes" id="UP000225706"/>
    </source>
</evidence>
<evidence type="ECO:0000259" key="7">
    <source>
        <dbReference type="PROSITE" id="PS50837"/>
    </source>
</evidence>
<feature type="compositionally biased region" description="Basic and acidic residues" evidence="6">
    <location>
        <begin position="577"/>
        <end position="589"/>
    </location>
</feature>
<reference evidence="9" key="1">
    <citation type="journal article" date="2017" name="bioRxiv">
        <title>Comparative analysis of the genomes of Stylophora pistillata and Acropora digitifera provides evidence for extensive differences between species of corals.</title>
        <authorList>
            <person name="Voolstra C.R."/>
            <person name="Li Y."/>
            <person name="Liew Y.J."/>
            <person name="Baumgarten S."/>
            <person name="Zoccola D."/>
            <person name="Flot J.-F."/>
            <person name="Tambutte S."/>
            <person name="Allemand D."/>
            <person name="Aranda M."/>
        </authorList>
    </citation>
    <scope>NUCLEOTIDE SEQUENCE [LARGE SCALE GENOMIC DNA]</scope>
</reference>
<evidence type="ECO:0000256" key="1">
    <source>
        <dbReference type="ARBA" id="ARBA00022614"/>
    </source>
</evidence>
<dbReference type="InterPro" id="IPR007111">
    <property type="entry name" value="NACHT_NTPase"/>
</dbReference>
<feature type="coiled-coil region" evidence="5">
    <location>
        <begin position="1612"/>
        <end position="1649"/>
    </location>
</feature>
<dbReference type="InterPro" id="IPR001611">
    <property type="entry name" value="Leu-rich_rpt"/>
</dbReference>
<evidence type="ECO:0000256" key="3">
    <source>
        <dbReference type="ARBA" id="ARBA00022741"/>
    </source>
</evidence>
<accession>A0A2B4RLM5</accession>
<dbReference type="OrthoDB" id="5985658at2759"/>
<keyword evidence="5" id="KW-0175">Coiled coil</keyword>
<feature type="compositionally biased region" description="Basic and acidic residues" evidence="6">
    <location>
        <begin position="672"/>
        <end position="688"/>
    </location>
</feature>
<feature type="region of interest" description="Disordered" evidence="6">
    <location>
        <begin position="1904"/>
        <end position="1954"/>
    </location>
</feature>
<dbReference type="Gene3D" id="3.40.50.300">
    <property type="entry name" value="P-loop containing nucleotide triphosphate hydrolases"/>
    <property type="match status" value="1"/>
</dbReference>
<dbReference type="SMART" id="SM00367">
    <property type="entry name" value="LRR_CC"/>
    <property type="match status" value="3"/>
</dbReference>
<feature type="compositionally biased region" description="Low complexity" evidence="6">
    <location>
        <begin position="600"/>
        <end position="613"/>
    </location>
</feature>
<feature type="region of interest" description="Disordered" evidence="6">
    <location>
        <begin position="1393"/>
        <end position="1478"/>
    </location>
</feature>
<feature type="region of interest" description="Disordered" evidence="6">
    <location>
        <begin position="573"/>
        <end position="632"/>
    </location>
</feature>
<name>A0A2B4RLM5_STYPI</name>
<feature type="region of interest" description="Disordered" evidence="6">
    <location>
        <begin position="292"/>
        <end position="337"/>
    </location>
</feature>
<feature type="compositionally biased region" description="Polar residues" evidence="6">
    <location>
        <begin position="708"/>
        <end position="740"/>
    </location>
</feature>
<feature type="region of interest" description="Disordered" evidence="6">
    <location>
        <begin position="875"/>
        <end position="920"/>
    </location>
</feature>
<dbReference type="InterPro" id="IPR051261">
    <property type="entry name" value="NLR"/>
</dbReference>
<feature type="region of interest" description="Disordered" evidence="6">
    <location>
        <begin position="1031"/>
        <end position="1094"/>
    </location>
</feature>
<keyword evidence="2" id="KW-0677">Repeat</keyword>
<dbReference type="PANTHER" id="PTHR24106">
    <property type="entry name" value="NACHT, LRR AND CARD DOMAINS-CONTAINING"/>
    <property type="match status" value="1"/>
</dbReference>
<evidence type="ECO:0000256" key="4">
    <source>
        <dbReference type="ARBA" id="ARBA00022840"/>
    </source>
</evidence>
<dbReference type="PROSITE" id="PS50837">
    <property type="entry name" value="NACHT"/>
    <property type="match status" value="1"/>
</dbReference>
<feature type="compositionally biased region" description="Polar residues" evidence="6">
    <location>
        <begin position="893"/>
        <end position="919"/>
    </location>
</feature>
<evidence type="ECO:0000313" key="8">
    <source>
        <dbReference type="EMBL" id="PFX17248.1"/>
    </source>
</evidence>
<keyword evidence="1" id="KW-0433">Leucine-rich repeat</keyword>
<dbReference type="InterPro" id="IPR006553">
    <property type="entry name" value="Leu-rich_rpt_Cys-con_subtyp"/>
</dbReference>
<gene>
    <name evidence="8" type="primary">NLRP12</name>
    <name evidence="8" type="ORF">AWC38_SpisGene18438</name>
</gene>
<dbReference type="SMART" id="SM00368">
    <property type="entry name" value="LRR_RI"/>
    <property type="match status" value="5"/>
</dbReference>
<proteinExistence type="predicted"/>
<feature type="compositionally biased region" description="Basic and acidic residues" evidence="6">
    <location>
        <begin position="1827"/>
        <end position="1839"/>
    </location>
</feature>
<organism evidence="8 9">
    <name type="scientific">Stylophora pistillata</name>
    <name type="common">Smooth cauliflower coral</name>
    <dbReference type="NCBI Taxonomy" id="50429"/>
    <lineage>
        <taxon>Eukaryota</taxon>
        <taxon>Metazoa</taxon>
        <taxon>Cnidaria</taxon>
        <taxon>Anthozoa</taxon>
        <taxon>Hexacorallia</taxon>
        <taxon>Scleractinia</taxon>
        <taxon>Astrocoeniina</taxon>
        <taxon>Pocilloporidae</taxon>
        <taxon>Stylophora</taxon>
    </lineage>
</organism>
<dbReference type="InterPro" id="IPR027417">
    <property type="entry name" value="P-loop_NTPase"/>
</dbReference>
<dbReference type="Gene3D" id="3.80.10.10">
    <property type="entry name" value="Ribonuclease Inhibitor"/>
    <property type="match status" value="1"/>
</dbReference>
<feature type="compositionally biased region" description="Basic and acidic residues" evidence="6">
    <location>
        <begin position="1393"/>
        <end position="1405"/>
    </location>
</feature>
<feature type="region of interest" description="Disordered" evidence="6">
    <location>
        <begin position="1313"/>
        <end position="1356"/>
    </location>
</feature>
<dbReference type="SUPFAM" id="SSF52047">
    <property type="entry name" value="RNI-like"/>
    <property type="match status" value="1"/>
</dbReference>
<dbReference type="Pfam" id="PF18738">
    <property type="entry name" value="HEPN_DZIP3"/>
    <property type="match status" value="1"/>
</dbReference>